<evidence type="ECO:0000259" key="16">
    <source>
        <dbReference type="Pfam" id="PF01435"/>
    </source>
</evidence>
<feature type="active site" evidence="13">
    <location>
        <position position="298"/>
    </location>
</feature>
<comment type="cofactor">
    <cofactor evidence="14 15">
        <name>Zn(2+)</name>
        <dbReference type="ChEBI" id="CHEBI:29105"/>
    </cofactor>
    <text evidence="14 15">Binds 1 zinc ion per subunit.</text>
</comment>
<dbReference type="CDD" id="cd07343">
    <property type="entry name" value="M48A_Zmpste24p_like"/>
    <property type="match status" value="1"/>
</dbReference>
<feature type="transmembrane region" description="Helical" evidence="15">
    <location>
        <begin position="195"/>
        <end position="222"/>
    </location>
</feature>
<dbReference type="OrthoDB" id="360839at2759"/>
<dbReference type="FunFam" id="3.30.2010.10:FF:000002">
    <property type="entry name" value="CAAX prenyl protease"/>
    <property type="match status" value="1"/>
</dbReference>
<evidence type="ECO:0000256" key="1">
    <source>
        <dbReference type="ARBA" id="ARBA00004477"/>
    </source>
</evidence>
<comment type="catalytic activity">
    <reaction evidence="11 15">
        <text>Hydrolyzes the peptide bond -P2-(S-farnesyl or geranylgeranyl)C-P1'-P2'-P3'-COOH where P1' and P2' are amino acids with aliphatic side chains and P3' is any C-terminal residue.</text>
        <dbReference type="EC" id="3.4.24.84"/>
    </reaction>
</comment>
<evidence type="ECO:0000256" key="15">
    <source>
        <dbReference type="RuleBase" id="RU366005"/>
    </source>
</evidence>
<evidence type="ECO:0000256" key="7">
    <source>
        <dbReference type="ARBA" id="ARBA00022833"/>
    </source>
</evidence>
<protein>
    <recommendedName>
        <fullName evidence="15">CAAX prenyl protease</fullName>
        <ecNumber evidence="15">3.4.24.84</ecNumber>
    </recommendedName>
</protein>
<dbReference type="Proteomes" id="UP001043456">
    <property type="component" value="Unassembled WGS sequence"/>
</dbReference>
<organism evidence="18 19">
    <name type="scientific">Aspergillus pseudoviridinutans</name>
    <dbReference type="NCBI Taxonomy" id="1517512"/>
    <lineage>
        <taxon>Eukaryota</taxon>
        <taxon>Fungi</taxon>
        <taxon>Dikarya</taxon>
        <taxon>Ascomycota</taxon>
        <taxon>Pezizomycotina</taxon>
        <taxon>Eurotiomycetes</taxon>
        <taxon>Eurotiomycetidae</taxon>
        <taxon>Eurotiales</taxon>
        <taxon>Aspergillaceae</taxon>
        <taxon>Aspergillus</taxon>
        <taxon>Aspergillus subgen. Fumigati</taxon>
    </lineage>
</organism>
<feature type="transmembrane region" description="Helical" evidence="15">
    <location>
        <begin position="20"/>
        <end position="38"/>
    </location>
</feature>
<comment type="caution">
    <text evidence="15">Lacks conserved residue(s) required for the propagation of feature annotation.</text>
</comment>
<feature type="transmembrane region" description="Helical" evidence="15">
    <location>
        <begin position="123"/>
        <end position="148"/>
    </location>
</feature>
<evidence type="ECO:0000256" key="5">
    <source>
        <dbReference type="ARBA" id="ARBA00022801"/>
    </source>
</evidence>
<keyword evidence="9 15" id="KW-0482">Metalloprotease</keyword>
<dbReference type="AlphaFoldDB" id="A0A9P3ER54"/>
<keyword evidence="2 15" id="KW-0645">Protease</keyword>
<comment type="function">
    <text evidence="15">Proteolytically removes the C-terminal three residues of farnesylated proteins.</text>
</comment>
<feature type="active site" description="Proton donor" evidence="13">
    <location>
        <position position="380"/>
    </location>
</feature>
<dbReference type="Gene3D" id="3.30.2010.10">
    <property type="entry name" value="Metalloproteases ('zincins'), catalytic domain"/>
    <property type="match status" value="1"/>
</dbReference>
<evidence type="ECO:0000256" key="3">
    <source>
        <dbReference type="ARBA" id="ARBA00022692"/>
    </source>
</evidence>
<keyword evidence="3 15" id="KW-0812">Transmembrane</keyword>
<dbReference type="GO" id="GO:0046872">
    <property type="term" value="F:metal ion binding"/>
    <property type="evidence" value="ECO:0007669"/>
    <property type="project" value="UniProtKB-UniRule"/>
</dbReference>
<evidence type="ECO:0000313" key="19">
    <source>
        <dbReference type="Proteomes" id="UP001043456"/>
    </source>
</evidence>
<evidence type="ECO:0000256" key="4">
    <source>
        <dbReference type="ARBA" id="ARBA00022723"/>
    </source>
</evidence>
<feature type="binding site" evidence="14">
    <location>
        <position position="297"/>
    </location>
    <ligand>
        <name>Zn(2+)</name>
        <dbReference type="ChEBI" id="CHEBI:29105"/>
        <note>catalytic</note>
    </ligand>
</feature>
<evidence type="ECO:0000313" key="18">
    <source>
        <dbReference type="EMBL" id="GIJ82330.1"/>
    </source>
</evidence>
<evidence type="ECO:0000256" key="10">
    <source>
        <dbReference type="ARBA" id="ARBA00023136"/>
    </source>
</evidence>
<keyword evidence="6 15" id="KW-0256">Endoplasmic reticulum</keyword>
<dbReference type="GO" id="GO:0005789">
    <property type="term" value="C:endoplasmic reticulum membrane"/>
    <property type="evidence" value="ECO:0007669"/>
    <property type="project" value="UniProtKB-SubCell"/>
</dbReference>
<keyword evidence="5 15" id="KW-0378">Hydrolase</keyword>
<evidence type="ECO:0000256" key="6">
    <source>
        <dbReference type="ARBA" id="ARBA00022824"/>
    </source>
</evidence>
<dbReference type="InterPro" id="IPR032456">
    <property type="entry name" value="Peptidase_M48_N"/>
</dbReference>
<dbReference type="RefSeq" id="XP_043153077.1">
    <property type="nucleotide sequence ID" value="XM_043297142.1"/>
</dbReference>
<evidence type="ECO:0000256" key="13">
    <source>
        <dbReference type="PIRSR" id="PIRSR627057-1"/>
    </source>
</evidence>
<dbReference type="PANTHER" id="PTHR10120">
    <property type="entry name" value="CAAX PRENYL PROTEASE 1"/>
    <property type="match status" value="1"/>
</dbReference>
<dbReference type="Pfam" id="PF01435">
    <property type="entry name" value="Peptidase_M48"/>
    <property type="match status" value="1"/>
</dbReference>
<evidence type="ECO:0000256" key="2">
    <source>
        <dbReference type="ARBA" id="ARBA00022670"/>
    </source>
</evidence>
<dbReference type="GeneID" id="66999450"/>
<comment type="caution">
    <text evidence="18">The sequence shown here is derived from an EMBL/GenBank/DDBJ whole genome shotgun (WGS) entry which is preliminary data.</text>
</comment>
<dbReference type="GO" id="GO:0071586">
    <property type="term" value="P:CAAX-box protein processing"/>
    <property type="evidence" value="ECO:0007669"/>
    <property type="project" value="UniProtKB-UniRule"/>
</dbReference>
<evidence type="ECO:0000256" key="12">
    <source>
        <dbReference type="ARBA" id="ARBA00060927"/>
    </source>
</evidence>
<comment type="similarity">
    <text evidence="12 15">Belongs to the peptidase M48A family.</text>
</comment>
<evidence type="ECO:0000256" key="11">
    <source>
        <dbReference type="ARBA" id="ARBA00044456"/>
    </source>
</evidence>
<feature type="domain" description="CAAX prenyl protease 1 N-terminal" evidence="17">
    <location>
        <begin position="40"/>
        <end position="224"/>
    </location>
</feature>
<dbReference type="EC" id="3.4.24.84" evidence="15"/>
<evidence type="ECO:0000259" key="17">
    <source>
        <dbReference type="Pfam" id="PF16491"/>
    </source>
</evidence>
<evidence type="ECO:0000256" key="8">
    <source>
        <dbReference type="ARBA" id="ARBA00022989"/>
    </source>
</evidence>
<feature type="binding site" evidence="14">
    <location>
        <position position="376"/>
    </location>
    <ligand>
        <name>Zn(2+)</name>
        <dbReference type="ChEBI" id="CHEBI:29105"/>
        <note>catalytic</note>
    </ligand>
</feature>
<feature type="domain" description="Peptidase M48" evidence="16">
    <location>
        <begin position="230"/>
        <end position="430"/>
    </location>
</feature>
<dbReference type="InterPro" id="IPR001915">
    <property type="entry name" value="Peptidase_M48"/>
</dbReference>
<evidence type="ECO:0000256" key="9">
    <source>
        <dbReference type="ARBA" id="ARBA00023049"/>
    </source>
</evidence>
<name>A0A9P3ER54_9EURO</name>
<proteinExistence type="inferred from homology"/>
<feature type="transmembrane region" description="Helical" evidence="15">
    <location>
        <begin position="169"/>
        <end position="189"/>
    </location>
</feature>
<sequence length="456" mass="51919">MYILEQLARLLDRPLFPWKNVLVGFSLGQFILEGFLSFRQYKVLQRTKPPKVLENEVSQKVFDQSQAYGRAKAKFGFISGLYGQIQNLAFIYGDVLPKLWGLSGLLLARYFPSRFQGEISQTLLFIFGFNLISTVLSLPISYYNTFVLEEKFGFNKQTLKLWVTDMLKGQMLGIVLGTPIISAVLKIVQKTGNSFFYYLWLFGVFVQVFAITIYPIVILPLFNKLSPLEPGALKTGVESLARKLNFPLHELYVIDGSKRSAHSNAYFYGLPWKKHIVIYDTLIEKSETEEVVAVLSHELGHWSLGHTTKLFAIAQSHMFYIFALFSVFVNNKSLYQSFGFHQEMPIMIGFLLFSDALAPMDAVVKLLMNILSRKFEFEADAFAVKLGYSEQLAASLLKLQIQNLSTMDADWMYASYHYSHPILSERLKALGWQGGKVTDAKTEDSEKPVKAADREL</sequence>
<evidence type="ECO:0000256" key="14">
    <source>
        <dbReference type="PIRSR" id="PIRSR627057-2"/>
    </source>
</evidence>
<gene>
    <name evidence="18" type="ORF">Asppvi_000837</name>
</gene>
<keyword evidence="19" id="KW-1185">Reference proteome</keyword>
<keyword evidence="8 15" id="KW-1133">Transmembrane helix</keyword>
<keyword evidence="10 15" id="KW-0472">Membrane</keyword>
<keyword evidence="7 14" id="KW-0862">Zinc</keyword>
<feature type="binding site" evidence="14">
    <location>
        <position position="301"/>
    </location>
    <ligand>
        <name>Zn(2+)</name>
        <dbReference type="ChEBI" id="CHEBI:29105"/>
        <note>catalytic</note>
    </ligand>
</feature>
<keyword evidence="4 14" id="KW-0479">Metal-binding</keyword>
<accession>A0A9P3ER54</accession>
<reference evidence="18 19" key="1">
    <citation type="submission" date="2018-10" db="EMBL/GenBank/DDBJ databases">
        <title>Pan-genome distribution and transcriptional activeness of fungal secondary metabolism genes in Aspergillus section Fumigati.</title>
        <authorList>
            <person name="Takahashi H."/>
            <person name="Umemura M."/>
            <person name="Ninomiya A."/>
            <person name="Kusuya Y."/>
            <person name="Urayama S."/>
            <person name="Shimizu M."/>
            <person name="Watanabe A."/>
            <person name="Kamei K."/>
            <person name="Yaguchi T."/>
            <person name="Hagiwara D."/>
        </authorList>
    </citation>
    <scope>NUCLEOTIDE SEQUENCE [LARGE SCALE GENOMIC DNA]</scope>
    <source>
        <strain evidence="18 19">IFM 55266</strain>
    </source>
</reference>
<dbReference type="InterPro" id="IPR027057">
    <property type="entry name" value="CAXX_Prtase_1"/>
</dbReference>
<dbReference type="Pfam" id="PF16491">
    <property type="entry name" value="Peptidase_M48_N"/>
    <property type="match status" value="1"/>
</dbReference>
<dbReference type="GO" id="GO:0004222">
    <property type="term" value="F:metalloendopeptidase activity"/>
    <property type="evidence" value="ECO:0007669"/>
    <property type="project" value="UniProtKB-UniRule"/>
</dbReference>
<dbReference type="EMBL" id="BHVY01000001">
    <property type="protein sequence ID" value="GIJ82330.1"/>
    <property type="molecule type" value="Genomic_DNA"/>
</dbReference>
<comment type="subcellular location">
    <subcellularLocation>
        <location evidence="1 15">Endoplasmic reticulum membrane</location>
        <topology evidence="1 15">Multi-pass membrane protein</topology>
    </subcellularLocation>
</comment>